<protein>
    <recommendedName>
        <fullName evidence="1">Phosphodiester glycosidase domain-containing protein</fullName>
    </recommendedName>
</protein>
<geneLocation type="plasmid" evidence="2">
    <name>pWBG758</name>
</geneLocation>
<dbReference type="CDD" id="cd19958">
    <property type="entry name" value="pyocin_knob"/>
    <property type="match status" value="1"/>
</dbReference>
<accession>D2J8B1</accession>
<feature type="domain" description="Phosphodiester glycosidase" evidence="1">
    <location>
        <begin position="194"/>
        <end position="380"/>
    </location>
</feature>
<evidence type="ECO:0000313" key="2">
    <source>
        <dbReference type="EMBL" id="ACZ59011.1"/>
    </source>
</evidence>
<dbReference type="EMBL" id="GQ900400">
    <property type="protein sequence ID" value="ACZ59011.1"/>
    <property type="molecule type" value="Genomic_DNA"/>
</dbReference>
<keyword evidence="2" id="KW-0614">Plasmid</keyword>
<sequence>MYKTNFPMELNSTHRQYLSENFKTLEQDKQAVLNIIERHKKEDKNAHDSSQIKHGNSTVDKELEIIRGEVQSQVIGANGDGVAELKDMRVDTQGNVHELAQDRLMADFGLIGDVANLAKILADQHEKMLKQSAYYSEITTVKGRNFETTYYITHIPHKDKEGNLIKIKRGISGDINKPDHITPREFAKRTGATFVSNASTGSGTQLLPHGVQIYNGKIIKSVKDYDALEQRWSLAIGEDNTLRTYAPNVNAETLLAQGETNVLSGFGAFIQDNKITVKPGDFSPNTDVKHPRSVIAQLPNKDIIFFACDGRENNNKGFVEKGMTLQEVGETLFKHYGEITLAYNLDGGGSTAHVLRSTKLNKSQDEDFTTERKVLDFLYVVKEPVQVRDKDIQNAYEDIGEIRNLVQKVYGELYKFNRSSSQEFGTTGYNEYTGLLAFDDDGNPRKKIYQAPSGWRFWDYDLSRTMFRITDDRVEHNNRTLARNYSNPETVTNINTVTFGGTYHVPQTATGSPYKNVSSSIVTHYNVSAREFGDASTAFQVAVPFVRSGNYTMRRRTYAEGAWSQWFDV</sequence>
<reference evidence="2" key="1">
    <citation type="submission" date="2009-08" db="EMBL/GenBank/DDBJ databases">
        <authorList>
            <person name="Gill J."/>
            <person name="Borman J."/>
            <person name="Shetty J."/>
            <person name="Hostetler J."/>
            <person name="Durkin S."/>
            <person name="Montgomery B."/>
        </authorList>
    </citation>
    <scope>NUCLEOTIDE SEQUENCE</scope>
    <source>
        <strain evidence="2">Y74T</strain>
        <plasmid evidence="2">pWBG758</plasmid>
    </source>
</reference>
<evidence type="ECO:0000259" key="1">
    <source>
        <dbReference type="Pfam" id="PF09992"/>
    </source>
</evidence>
<dbReference type="PANTHER" id="PTHR40446">
    <property type="entry name" value="N-ACETYLGLUCOSAMINE-1-PHOSPHODIESTER ALPHA-N-ACETYLGLUCOSAMINIDASE"/>
    <property type="match status" value="1"/>
</dbReference>
<dbReference type="PANTHER" id="PTHR40446:SF2">
    <property type="entry name" value="N-ACETYLGLUCOSAMINE-1-PHOSPHODIESTER ALPHA-N-ACETYLGLUCOSAMINIDASE"/>
    <property type="match status" value="1"/>
</dbReference>
<reference evidence="2" key="2">
    <citation type="submission" date="2009-12" db="EMBL/GenBank/DDBJ databases">
        <authorList>
            <person name="Summers A.O."/>
            <person name="Shearer J."/>
            <person name="Wireman J."/>
        </authorList>
    </citation>
    <scope>NUCLEOTIDE SEQUENCE</scope>
    <source>
        <strain evidence="2">Y74T</strain>
        <plasmid evidence="2">pWBG758</plasmid>
    </source>
</reference>
<name>D2J8B1_STAAU</name>
<gene>
    <name evidence="2" type="ORF">SAP040A_029</name>
</gene>
<dbReference type="InterPro" id="IPR018711">
    <property type="entry name" value="NAGPA"/>
</dbReference>
<organism evidence="2">
    <name type="scientific">Staphylococcus aureus</name>
    <dbReference type="NCBI Taxonomy" id="1280"/>
    <lineage>
        <taxon>Bacteria</taxon>
        <taxon>Bacillati</taxon>
        <taxon>Bacillota</taxon>
        <taxon>Bacilli</taxon>
        <taxon>Bacillales</taxon>
        <taxon>Staphylococcaceae</taxon>
        <taxon>Staphylococcus</taxon>
    </lineage>
</organism>
<dbReference type="Pfam" id="PF09992">
    <property type="entry name" value="NAGPA"/>
    <property type="match status" value="1"/>
</dbReference>
<proteinExistence type="predicted"/>
<dbReference type="AlphaFoldDB" id="D2J8B1"/>